<evidence type="ECO:0000313" key="5">
    <source>
        <dbReference type="Proteomes" id="UP000789706"/>
    </source>
</evidence>
<evidence type="ECO:0000256" key="2">
    <source>
        <dbReference type="SAM" id="MobiDB-lite"/>
    </source>
</evidence>
<reference evidence="4" key="1">
    <citation type="submission" date="2021-06" db="EMBL/GenBank/DDBJ databases">
        <authorList>
            <person name="Kallberg Y."/>
            <person name="Tangrot J."/>
            <person name="Rosling A."/>
        </authorList>
    </citation>
    <scope>NUCLEOTIDE SEQUENCE</scope>
    <source>
        <strain evidence="4">AZ414A</strain>
    </source>
</reference>
<feature type="region of interest" description="Disordered" evidence="2">
    <location>
        <begin position="310"/>
        <end position="333"/>
    </location>
</feature>
<protein>
    <submittedName>
        <fullName evidence="4">10948_t:CDS:1</fullName>
    </submittedName>
</protein>
<gene>
    <name evidence="4" type="ORF">DEBURN_LOCUS5071</name>
</gene>
<dbReference type="SMART" id="SM00993">
    <property type="entry name" value="YL1_C"/>
    <property type="match status" value="1"/>
</dbReference>
<proteinExistence type="inferred from homology"/>
<keyword evidence="5" id="KW-1185">Reference proteome</keyword>
<dbReference type="EMBL" id="CAJVPK010000427">
    <property type="protein sequence ID" value="CAG8508925.1"/>
    <property type="molecule type" value="Genomic_DNA"/>
</dbReference>
<name>A0A9N8ZWA5_9GLOM</name>
<feature type="region of interest" description="Disordered" evidence="2">
    <location>
        <begin position="240"/>
        <end position="268"/>
    </location>
</feature>
<dbReference type="Pfam" id="PF08265">
    <property type="entry name" value="YL1_C"/>
    <property type="match status" value="1"/>
</dbReference>
<dbReference type="OrthoDB" id="78296at2759"/>
<evidence type="ECO:0000313" key="4">
    <source>
        <dbReference type="EMBL" id="CAG8508925.1"/>
    </source>
</evidence>
<dbReference type="InterPro" id="IPR013272">
    <property type="entry name" value="Vps72/YL1_C"/>
</dbReference>
<comment type="similarity">
    <text evidence="1">Belongs to the VPS72/YL1 family.</text>
</comment>
<feature type="compositionally biased region" description="Basic and acidic residues" evidence="2">
    <location>
        <begin position="68"/>
        <end position="79"/>
    </location>
</feature>
<feature type="compositionally biased region" description="Basic and acidic residues" evidence="2">
    <location>
        <begin position="94"/>
        <end position="109"/>
    </location>
</feature>
<sequence>MSLVAMRERRANAGSRMRELIEREMELEEMFQEVADDRDFTEENKEEEVDDSDIEQSSSESEESNEDTVEKDILLEEKQTRKKARKSQLPPALKKREVNKSKVSSKERAQNNQSEPMRYNSDKKKKVTLQTPLLLGIRSSSRTHTVQSKQMLAEKLKQYEEKRVVVRPKTQEELLMQAKETEEKNLASLRAFELREAEKKVAAKQYKKVFITGPCIRKISYVDDGSGEANKRLKLITEVPKKGNKEGKGKGILKEPKNVTSSESSVENKNDKLEDILEDIIEVDDIVEDKVEDSVEDKVKDNIEDSVKDKIKDNVDDKDKDDQVEDKGEENKVEDKREARNLVIFSQFSRVEENKLFQEWRKKPQKAKKVICPFTGLIAKYKDPKTGIPYANVEAYSRIRNLLLKHKYVWSHTYSAYINNTDQSPAKGISSGFQ</sequence>
<organism evidence="4 5">
    <name type="scientific">Diversispora eburnea</name>
    <dbReference type="NCBI Taxonomy" id="1213867"/>
    <lineage>
        <taxon>Eukaryota</taxon>
        <taxon>Fungi</taxon>
        <taxon>Fungi incertae sedis</taxon>
        <taxon>Mucoromycota</taxon>
        <taxon>Glomeromycotina</taxon>
        <taxon>Glomeromycetes</taxon>
        <taxon>Diversisporales</taxon>
        <taxon>Diversisporaceae</taxon>
        <taxon>Diversispora</taxon>
    </lineage>
</organism>
<dbReference type="PANTHER" id="PTHR13275:SF4">
    <property type="entry name" value="VACUOLAR PROTEIN SORTING-ASSOCIATED PROTEIN 72 HOMOLOG"/>
    <property type="match status" value="1"/>
</dbReference>
<evidence type="ECO:0000256" key="1">
    <source>
        <dbReference type="ARBA" id="ARBA00006832"/>
    </source>
</evidence>
<comment type="caution">
    <text evidence="4">The sequence shown here is derived from an EMBL/GenBank/DDBJ whole genome shotgun (WGS) entry which is preliminary data.</text>
</comment>
<feature type="compositionally biased region" description="Acidic residues" evidence="2">
    <location>
        <begin position="44"/>
        <end position="67"/>
    </location>
</feature>
<dbReference type="AlphaFoldDB" id="A0A9N8ZWA5"/>
<dbReference type="InterPro" id="IPR046757">
    <property type="entry name" value="YL1_N"/>
</dbReference>
<accession>A0A9N8ZWA5</accession>
<evidence type="ECO:0000259" key="3">
    <source>
        <dbReference type="SMART" id="SM00993"/>
    </source>
</evidence>
<feature type="region of interest" description="Disordered" evidence="2">
    <location>
        <begin position="32"/>
        <end position="125"/>
    </location>
</feature>
<feature type="domain" description="Vps72/YL1 C-terminal" evidence="3">
    <location>
        <begin position="370"/>
        <end position="399"/>
    </location>
</feature>
<dbReference type="Pfam" id="PF05764">
    <property type="entry name" value="YL1"/>
    <property type="match status" value="1"/>
</dbReference>
<dbReference type="Proteomes" id="UP000789706">
    <property type="component" value="Unassembled WGS sequence"/>
</dbReference>
<dbReference type="GO" id="GO:0005634">
    <property type="term" value="C:nucleus"/>
    <property type="evidence" value="ECO:0007669"/>
    <property type="project" value="TreeGrafter"/>
</dbReference>
<feature type="compositionally biased region" description="Basic and acidic residues" evidence="2">
    <location>
        <begin position="240"/>
        <end position="257"/>
    </location>
</feature>
<dbReference type="PANTHER" id="PTHR13275">
    <property type="entry name" value="YL-1 PROTEIN TRANSCRIPTION FACTOR-LIKE 1"/>
    <property type="match status" value="1"/>
</dbReference>